<proteinExistence type="predicted"/>
<gene>
    <name evidence="2" type="ORF">PCOS0759_LOCUS3818</name>
</gene>
<feature type="region of interest" description="Disordered" evidence="1">
    <location>
        <begin position="68"/>
        <end position="103"/>
    </location>
</feature>
<reference evidence="2" key="1">
    <citation type="submission" date="2021-01" db="EMBL/GenBank/DDBJ databases">
        <authorList>
            <person name="Corre E."/>
            <person name="Pelletier E."/>
            <person name="Niang G."/>
            <person name="Scheremetjew M."/>
            <person name="Finn R."/>
            <person name="Kale V."/>
            <person name="Holt S."/>
            <person name="Cochrane G."/>
            <person name="Meng A."/>
            <person name="Brown T."/>
            <person name="Cohen L."/>
        </authorList>
    </citation>
    <scope>NUCLEOTIDE SEQUENCE</scope>
    <source>
        <strain evidence="2">WS</strain>
    </source>
</reference>
<protein>
    <submittedName>
        <fullName evidence="2">Uncharacterized protein</fullName>
    </submittedName>
</protein>
<name>A0A7S1PI89_9EUKA</name>
<sequence>MNNSDPQRRRINGLRRGNDMTRVADDEHIHNDLRRAPSTKRKRSYEEMQHGGSKLLWFPQKGGTTFHHSFSPQRDSAASPLYFSSNAPHGTSSPFPSRKKSKSDDPILEAITLFLKQKRFATISELISELKRLDLMCDIQKIYELGEKSSSFDVVKSDIFEGLPTYVSIKDHSDQDEGAFSESDHFSGTEDDSFYFDNTPAGKRHSELWDFPNFSHHSSSHRRDNVLFNKRILFDQPEDLWSHQ</sequence>
<evidence type="ECO:0000256" key="1">
    <source>
        <dbReference type="SAM" id="MobiDB-lite"/>
    </source>
</evidence>
<feature type="compositionally biased region" description="Basic and acidic residues" evidence="1">
    <location>
        <begin position="16"/>
        <end position="35"/>
    </location>
</feature>
<feature type="region of interest" description="Disordered" evidence="1">
    <location>
        <begin position="1"/>
        <end position="46"/>
    </location>
</feature>
<feature type="compositionally biased region" description="Polar residues" evidence="1">
    <location>
        <begin position="68"/>
        <end position="91"/>
    </location>
</feature>
<accession>A0A7S1PI89</accession>
<organism evidence="2">
    <name type="scientific">Percolomonas cosmopolitus</name>
    <dbReference type="NCBI Taxonomy" id="63605"/>
    <lineage>
        <taxon>Eukaryota</taxon>
        <taxon>Discoba</taxon>
        <taxon>Heterolobosea</taxon>
        <taxon>Tetramitia</taxon>
        <taxon>Eutetramitia</taxon>
        <taxon>Percolomonadidae</taxon>
        <taxon>Percolomonas</taxon>
    </lineage>
</organism>
<dbReference type="AlphaFoldDB" id="A0A7S1PI89"/>
<dbReference type="EMBL" id="HBGD01004582">
    <property type="protein sequence ID" value="CAD9080578.1"/>
    <property type="molecule type" value="Transcribed_RNA"/>
</dbReference>
<evidence type="ECO:0000313" key="2">
    <source>
        <dbReference type="EMBL" id="CAD9080578.1"/>
    </source>
</evidence>